<evidence type="ECO:0000256" key="1">
    <source>
        <dbReference type="SAM" id="MobiDB-lite"/>
    </source>
</evidence>
<evidence type="ECO:0000313" key="2">
    <source>
        <dbReference type="EnsemblPlants" id="KQL23772"/>
    </source>
</evidence>
<dbReference type="InParanoid" id="K4A4J5"/>
<dbReference type="Gramene" id="KQL23772">
    <property type="protein sequence ID" value="KQL23772"/>
    <property type="gene ID" value="SETIT_033799mg"/>
</dbReference>
<evidence type="ECO:0000313" key="3">
    <source>
        <dbReference type="Proteomes" id="UP000004995"/>
    </source>
</evidence>
<dbReference type="EMBL" id="AGNK02000922">
    <property type="status" value="NOT_ANNOTATED_CDS"/>
    <property type="molecule type" value="Genomic_DNA"/>
</dbReference>
<reference evidence="3" key="1">
    <citation type="journal article" date="2012" name="Nat. Biotechnol.">
        <title>Reference genome sequence of the model plant Setaria.</title>
        <authorList>
            <person name="Bennetzen J.L."/>
            <person name="Schmutz J."/>
            <person name="Wang H."/>
            <person name="Percifield R."/>
            <person name="Hawkins J."/>
            <person name="Pontaroli A.C."/>
            <person name="Estep M."/>
            <person name="Feng L."/>
            <person name="Vaughn J.N."/>
            <person name="Grimwood J."/>
            <person name="Jenkins J."/>
            <person name="Barry K."/>
            <person name="Lindquist E."/>
            <person name="Hellsten U."/>
            <person name="Deshpande S."/>
            <person name="Wang X."/>
            <person name="Wu X."/>
            <person name="Mitros T."/>
            <person name="Triplett J."/>
            <person name="Yang X."/>
            <person name="Ye C.Y."/>
            <person name="Mauro-Herrera M."/>
            <person name="Wang L."/>
            <person name="Li P."/>
            <person name="Sharma M."/>
            <person name="Sharma R."/>
            <person name="Ronald P.C."/>
            <person name="Panaud O."/>
            <person name="Kellogg E.A."/>
            <person name="Brutnell T.P."/>
            <person name="Doust A.N."/>
            <person name="Tuskan G.A."/>
            <person name="Rokhsar D."/>
            <person name="Devos K.M."/>
        </authorList>
    </citation>
    <scope>NUCLEOTIDE SEQUENCE [LARGE SCALE GENOMIC DNA]</scope>
    <source>
        <strain evidence="3">cv. Yugu1</strain>
    </source>
</reference>
<dbReference type="EnsemblPlants" id="KQL23772">
    <property type="protein sequence ID" value="KQL23772"/>
    <property type="gene ID" value="SETIT_033799mg"/>
</dbReference>
<name>K4A4J5_SETIT</name>
<feature type="compositionally biased region" description="Basic residues" evidence="1">
    <location>
        <begin position="1"/>
        <end position="11"/>
    </location>
</feature>
<feature type="compositionally biased region" description="Basic and acidic residues" evidence="1">
    <location>
        <begin position="12"/>
        <end position="27"/>
    </location>
</feature>
<accession>K4A4J5</accession>
<sequence length="93" mass="10262">MARRTRACRRRPVSDSRHRARRPERSCCRAASGAASPRSRSPCGGGKEGKGTREEGDDTWIHASVSGEEELKDGILVHTKIRRHVCGPIVLKT</sequence>
<proteinExistence type="predicted"/>
<keyword evidence="3" id="KW-1185">Reference proteome</keyword>
<reference evidence="2" key="2">
    <citation type="submission" date="2018-08" db="UniProtKB">
        <authorList>
            <consortium name="EnsemblPlants"/>
        </authorList>
    </citation>
    <scope>IDENTIFICATION</scope>
    <source>
        <strain evidence="2">Yugu1</strain>
    </source>
</reference>
<dbReference type="HOGENOM" id="CLU_2403732_0_0_1"/>
<feature type="compositionally biased region" description="Low complexity" evidence="1">
    <location>
        <begin position="28"/>
        <end position="42"/>
    </location>
</feature>
<dbReference type="AlphaFoldDB" id="K4A4J5"/>
<organism evidence="2 3">
    <name type="scientific">Setaria italica</name>
    <name type="common">Foxtail millet</name>
    <name type="synonym">Panicum italicum</name>
    <dbReference type="NCBI Taxonomy" id="4555"/>
    <lineage>
        <taxon>Eukaryota</taxon>
        <taxon>Viridiplantae</taxon>
        <taxon>Streptophyta</taxon>
        <taxon>Embryophyta</taxon>
        <taxon>Tracheophyta</taxon>
        <taxon>Spermatophyta</taxon>
        <taxon>Magnoliopsida</taxon>
        <taxon>Liliopsida</taxon>
        <taxon>Poales</taxon>
        <taxon>Poaceae</taxon>
        <taxon>PACMAD clade</taxon>
        <taxon>Panicoideae</taxon>
        <taxon>Panicodae</taxon>
        <taxon>Paniceae</taxon>
        <taxon>Cenchrinae</taxon>
        <taxon>Setaria</taxon>
    </lineage>
</organism>
<feature type="region of interest" description="Disordered" evidence="1">
    <location>
        <begin position="1"/>
        <end position="58"/>
    </location>
</feature>
<protein>
    <submittedName>
        <fullName evidence="2">Uncharacterized protein</fullName>
    </submittedName>
</protein>
<dbReference type="Proteomes" id="UP000004995">
    <property type="component" value="Unassembled WGS sequence"/>
</dbReference>